<name>A0A1F8HB53_9BACT</name>
<feature type="transmembrane region" description="Helical" evidence="1">
    <location>
        <begin position="126"/>
        <end position="147"/>
    </location>
</feature>
<comment type="caution">
    <text evidence="2">The sequence shown here is derived from an EMBL/GenBank/DDBJ whole genome shotgun (WGS) entry which is preliminary data.</text>
</comment>
<sequence length="183" mass="20687">MLLNIFSKITRKNKVTESLERDEPVALYLLFPIAVAFLITFGGARLISHYTPDFFIRIIPGIRVHHYSYGFLVLAASGYLAMINNRPRETYLISLLHGFGLGMAFDEFGIWLRLTDDSAARFSYDGIIILVGLFFLIISADAGVRAWRKHVLKKTLRNRSILASKEALDSPLTFESESDKIEG</sequence>
<evidence type="ECO:0000256" key="1">
    <source>
        <dbReference type="SAM" id="Phobius"/>
    </source>
</evidence>
<dbReference type="AlphaFoldDB" id="A0A1F8HB53"/>
<keyword evidence="1" id="KW-0812">Transmembrane</keyword>
<dbReference type="Proteomes" id="UP000178155">
    <property type="component" value="Unassembled WGS sequence"/>
</dbReference>
<feature type="transmembrane region" description="Helical" evidence="1">
    <location>
        <begin position="67"/>
        <end position="84"/>
    </location>
</feature>
<accession>A0A1F8HB53</accession>
<evidence type="ECO:0000313" key="2">
    <source>
        <dbReference type="EMBL" id="OGN34208.1"/>
    </source>
</evidence>
<dbReference type="EMBL" id="MGKW01000017">
    <property type="protein sequence ID" value="OGN34208.1"/>
    <property type="molecule type" value="Genomic_DNA"/>
</dbReference>
<feature type="transmembrane region" description="Helical" evidence="1">
    <location>
        <begin position="25"/>
        <end position="47"/>
    </location>
</feature>
<keyword evidence="1" id="KW-1133">Transmembrane helix</keyword>
<proteinExistence type="predicted"/>
<evidence type="ECO:0000313" key="3">
    <source>
        <dbReference type="Proteomes" id="UP000178155"/>
    </source>
</evidence>
<protein>
    <submittedName>
        <fullName evidence="2">Uncharacterized protein</fullName>
    </submittedName>
</protein>
<feature type="transmembrane region" description="Helical" evidence="1">
    <location>
        <begin position="91"/>
        <end position="114"/>
    </location>
</feature>
<reference evidence="2 3" key="1">
    <citation type="journal article" date="2016" name="Nat. Commun.">
        <title>Thousands of microbial genomes shed light on interconnected biogeochemical processes in an aquifer system.</title>
        <authorList>
            <person name="Anantharaman K."/>
            <person name="Brown C.T."/>
            <person name="Hug L.A."/>
            <person name="Sharon I."/>
            <person name="Castelle C.J."/>
            <person name="Probst A.J."/>
            <person name="Thomas B.C."/>
            <person name="Singh A."/>
            <person name="Wilkins M.J."/>
            <person name="Karaoz U."/>
            <person name="Brodie E.L."/>
            <person name="Williams K.H."/>
            <person name="Hubbard S.S."/>
            <person name="Banfield J.F."/>
        </authorList>
    </citation>
    <scope>NUCLEOTIDE SEQUENCE [LARGE SCALE GENOMIC DNA]</scope>
</reference>
<organism evidence="2 3">
    <name type="scientific">Candidatus Yanofskybacteria bacterium RIFCSPLOWO2_02_FULL_47_9b</name>
    <dbReference type="NCBI Taxonomy" id="1802708"/>
    <lineage>
        <taxon>Bacteria</taxon>
        <taxon>Candidatus Yanofskyibacteriota</taxon>
    </lineage>
</organism>
<keyword evidence="1" id="KW-0472">Membrane</keyword>
<gene>
    <name evidence="2" type="ORF">A3I39_00655</name>
</gene>